<organism evidence="1 2">
    <name type="scientific">Antrodiella citrinella</name>
    <dbReference type="NCBI Taxonomy" id="2447956"/>
    <lineage>
        <taxon>Eukaryota</taxon>
        <taxon>Fungi</taxon>
        <taxon>Dikarya</taxon>
        <taxon>Basidiomycota</taxon>
        <taxon>Agaricomycotina</taxon>
        <taxon>Agaricomycetes</taxon>
        <taxon>Polyporales</taxon>
        <taxon>Steccherinaceae</taxon>
        <taxon>Antrodiella</taxon>
    </lineage>
</organism>
<dbReference type="AlphaFoldDB" id="A0A4S4MSQ4"/>
<evidence type="ECO:0000313" key="1">
    <source>
        <dbReference type="EMBL" id="THH28201.1"/>
    </source>
</evidence>
<dbReference type="Proteomes" id="UP000308730">
    <property type="component" value="Unassembled WGS sequence"/>
</dbReference>
<proteinExistence type="predicted"/>
<protein>
    <submittedName>
        <fullName evidence="1">Uncharacterized protein</fullName>
    </submittedName>
</protein>
<gene>
    <name evidence="1" type="ORF">EUX98_g5978</name>
</gene>
<reference evidence="1 2" key="1">
    <citation type="submission" date="2019-02" db="EMBL/GenBank/DDBJ databases">
        <title>Genome sequencing of the rare red list fungi Antrodiella citrinella (Flaviporus citrinellus).</title>
        <authorList>
            <person name="Buettner E."/>
            <person name="Kellner H."/>
        </authorList>
    </citation>
    <scope>NUCLEOTIDE SEQUENCE [LARGE SCALE GENOMIC DNA]</scope>
    <source>
        <strain evidence="1 2">DSM 108506</strain>
    </source>
</reference>
<keyword evidence="2" id="KW-1185">Reference proteome</keyword>
<name>A0A4S4MSQ4_9APHY</name>
<dbReference type="EMBL" id="SGPM01000194">
    <property type="protein sequence ID" value="THH28201.1"/>
    <property type="molecule type" value="Genomic_DNA"/>
</dbReference>
<comment type="caution">
    <text evidence="1">The sequence shown here is derived from an EMBL/GenBank/DDBJ whole genome shotgun (WGS) entry which is preliminary data.</text>
</comment>
<accession>A0A4S4MSQ4</accession>
<evidence type="ECO:0000313" key="2">
    <source>
        <dbReference type="Proteomes" id="UP000308730"/>
    </source>
</evidence>
<sequence>MEVLVSYLSMDTSHADIFQILTLSRNLENVRVLSIYGESSMVCRKQLQAIGQNITRLNITLEYFEDRTNEEMSVLFSGFDHEDELVGLSACLRNAVLHSPLTVSHYTITFSHLKRGGYSSYFHHIPWKTIDSLSVRSVEDVTINFLRHDSESAVASDDKEEPYFHKEIDLAKKQLRRLQAKKVLNVTGQKV</sequence>